<feature type="transmembrane region" description="Helical" evidence="1">
    <location>
        <begin position="693"/>
        <end position="712"/>
    </location>
</feature>
<feature type="transmembrane region" description="Helical" evidence="1">
    <location>
        <begin position="238"/>
        <end position="260"/>
    </location>
</feature>
<dbReference type="EMBL" id="CP043538">
    <property type="protein sequence ID" value="QGY00823.1"/>
    <property type="molecule type" value="Genomic_DNA"/>
</dbReference>
<keyword evidence="1" id="KW-0472">Membrane</keyword>
<dbReference type="AlphaFoldDB" id="A0A6B9FAK9"/>
<evidence type="ECO:0008006" key="4">
    <source>
        <dbReference type="Google" id="ProtNLM"/>
    </source>
</evidence>
<evidence type="ECO:0000313" key="3">
    <source>
        <dbReference type="Proteomes" id="UP000012488"/>
    </source>
</evidence>
<evidence type="ECO:0000256" key="1">
    <source>
        <dbReference type="SAM" id="Phobius"/>
    </source>
</evidence>
<reference evidence="2 3" key="1">
    <citation type="journal article" date="2012" name="Genet. Mol. Biol.">
        <title>Analysis of 16S rRNA and mxaF genes revealing insights into Methylobacterium niche-specific plant association.</title>
        <authorList>
            <person name="Dourado M.N."/>
            <person name="Andreote F.D."/>
            <person name="Dini-Andreote F."/>
            <person name="Conti R."/>
            <person name="Araujo J.M."/>
            <person name="Araujo W.L."/>
        </authorList>
    </citation>
    <scope>NUCLEOTIDE SEQUENCE [LARGE SCALE GENOMIC DNA]</scope>
    <source>
        <strain evidence="2 3">SR1.6/6</strain>
    </source>
</reference>
<dbReference type="OrthoDB" id="7222764at2"/>
<proteinExistence type="predicted"/>
<feature type="transmembrane region" description="Helical" evidence="1">
    <location>
        <begin position="334"/>
        <end position="351"/>
    </location>
</feature>
<feature type="transmembrane region" description="Helical" evidence="1">
    <location>
        <begin position="157"/>
        <end position="178"/>
    </location>
</feature>
<keyword evidence="1" id="KW-1133">Transmembrane helix</keyword>
<evidence type="ECO:0000313" key="2">
    <source>
        <dbReference type="EMBL" id="QGY00823.1"/>
    </source>
</evidence>
<feature type="transmembrane region" description="Helical" evidence="1">
    <location>
        <begin position="434"/>
        <end position="454"/>
    </location>
</feature>
<feature type="transmembrane region" description="Helical" evidence="1">
    <location>
        <begin position="363"/>
        <end position="380"/>
    </location>
</feature>
<feature type="transmembrane region" description="Helical" evidence="1">
    <location>
        <begin position="408"/>
        <end position="427"/>
    </location>
</feature>
<dbReference type="Proteomes" id="UP000012488">
    <property type="component" value="Chromosome"/>
</dbReference>
<feature type="transmembrane region" description="Helical" evidence="1">
    <location>
        <begin position="22"/>
        <end position="42"/>
    </location>
</feature>
<gene>
    <name evidence="2" type="ORF">MMSR116_02050</name>
</gene>
<dbReference type="KEGG" id="mmes:MMSR116_02050"/>
<organism evidence="2 3">
    <name type="scientific">Methylobacterium mesophilicum SR1.6/6</name>
    <dbReference type="NCBI Taxonomy" id="908290"/>
    <lineage>
        <taxon>Bacteria</taxon>
        <taxon>Pseudomonadati</taxon>
        <taxon>Pseudomonadota</taxon>
        <taxon>Alphaproteobacteria</taxon>
        <taxon>Hyphomicrobiales</taxon>
        <taxon>Methylobacteriaceae</taxon>
        <taxon>Methylobacterium</taxon>
    </lineage>
</organism>
<feature type="transmembrane region" description="Helical" evidence="1">
    <location>
        <begin position="185"/>
        <end position="203"/>
    </location>
</feature>
<protein>
    <recommendedName>
        <fullName evidence="4">YfhO family protein</fullName>
    </recommendedName>
</protein>
<feature type="transmembrane region" description="Helical" evidence="1">
    <location>
        <begin position="280"/>
        <end position="297"/>
    </location>
</feature>
<feature type="transmembrane region" description="Helical" evidence="1">
    <location>
        <begin position="117"/>
        <end position="137"/>
    </location>
</feature>
<feature type="transmembrane region" description="Helical" evidence="1">
    <location>
        <begin position="385"/>
        <end position="402"/>
    </location>
</feature>
<feature type="transmembrane region" description="Helical" evidence="1">
    <location>
        <begin position="209"/>
        <end position="226"/>
    </location>
</feature>
<accession>A0A6B9FAK9</accession>
<name>A0A6B9FAK9_9HYPH</name>
<sequence length="718" mass="74668">MSAGLLGGASPSVATLPRSAELGWGLLTACLAVATAAVPLVHEPTFYFTDDYQTYFMPGFLEVARLIKAGEWPFLSPRLFQGGAFLAEYQYALFNPVSVALYLALDGFARLDRAAAFFALVHVGLLAGGTHALARQVGVSRPAAVLAGLTAATSGWIIYWGAITWIAGLVSTAWLSWAAAALIRAYRAPGSVPAAACAVYLTIASGWPFSDAALIAGLGVGLPLAFRAGREWRACVRAALAAGLGGLLAAPSWMPLAAAIGTSSRQPEVLFHDMLHAPPAVLLAMGVPIWPETWLGFNGLKMHVGPPAQYVSWWVPAALVNASRARLNEPAGRGVALVLAVTGVLALLAIAPGVSQLRWPFRYLPYVQIGCAVVAAWFAARDRWAPVPTLAVIVIGGAVALARDPDIATLQIALTALVALAAVLALRTEGTERLAVIAASHIVIFAILTAVMPFNGQVGTWRAPMERSAYLAPPLRPGDTSLVLYDPEYHRAPIAPEAQAALFTELPHANTALLTGAAVVGGYSPMPAQGFRAFCLWRGGATCPEAAERLARLDPVTGARTLDLARVVRVAAERGLRAESFAAVAGPGWIRRPGVVADLFERSGDGVALPGTLSAGPAGFRVAASAEAAASGRYDVASPGGGRVVWARAWYPGYAASWNGAPLAVEVVNDVLLSTVIPAGAGVLRLHYVPAGLLPGLALSALAALVLAGLVISGRRAR</sequence>
<dbReference type="RefSeq" id="WP_010686451.1">
    <property type="nucleotide sequence ID" value="NZ_CP043538.1"/>
</dbReference>
<reference evidence="2 3" key="2">
    <citation type="journal article" date="2013" name="Genome Announc.">
        <title>Draft Genome Sequence of Methylobacterium mesophilicum Strain SR1.6/6, Isolated from Citrus sinensis.</title>
        <authorList>
            <person name="Marinho Almeida D."/>
            <person name="Dini-Andreote F."/>
            <person name="Camargo Neves A.A."/>
            <person name="Juca Ramos R.T."/>
            <person name="Andreote F.D."/>
            <person name="Carneiro A.R."/>
            <person name="Oliveira de Souza Lima A."/>
            <person name="Caracciolo Gomes de Sa P.H."/>
            <person name="Ribeiro Barbosa M.S."/>
            <person name="Araujo W.L."/>
            <person name="Silva A."/>
        </authorList>
    </citation>
    <scope>NUCLEOTIDE SEQUENCE [LARGE SCALE GENOMIC DNA]</scope>
    <source>
        <strain evidence="2 3">SR1.6/6</strain>
    </source>
</reference>
<keyword evidence="1" id="KW-0812">Transmembrane</keyword>